<evidence type="ECO:0000256" key="2">
    <source>
        <dbReference type="ARBA" id="ARBA00022450"/>
    </source>
</evidence>
<dbReference type="CDD" id="cd05930">
    <property type="entry name" value="A_NRPS"/>
    <property type="match status" value="1"/>
</dbReference>
<dbReference type="InterPro" id="IPR042099">
    <property type="entry name" value="ANL_N_sf"/>
</dbReference>
<dbReference type="Gene3D" id="3.30.300.30">
    <property type="match status" value="1"/>
</dbReference>
<comment type="cofactor">
    <cofactor evidence="1">
        <name>pantetheine 4'-phosphate</name>
        <dbReference type="ChEBI" id="CHEBI:47942"/>
    </cofactor>
</comment>
<dbReference type="Pfam" id="PF00550">
    <property type="entry name" value="PP-binding"/>
    <property type="match status" value="1"/>
</dbReference>
<dbReference type="Pfam" id="PF00501">
    <property type="entry name" value="AMP-binding"/>
    <property type="match status" value="3"/>
</dbReference>
<dbReference type="PROSITE" id="PS00012">
    <property type="entry name" value="PHOSPHOPANTETHEINE"/>
    <property type="match status" value="1"/>
</dbReference>
<dbReference type="EMBL" id="JBHSON010000191">
    <property type="protein sequence ID" value="MFC5754849.1"/>
    <property type="molecule type" value="Genomic_DNA"/>
</dbReference>
<dbReference type="RefSeq" id="WP_378293357.1">
    <property type="nucleotide sequence ID" value="NZ_JBHSON010000191.1"/>
</dbReference>
<dbReference type="Pfam" id="PF13193">
    <property type="entry name" value="AMP-binding_C"/>
    <property type="match status" value="1"/>
</dbReference>
<dbReference type="Pfam" id="PF00668">
    <property type="entry name" value="Condensation"/>
    <property type="match status" value="2"/>
</dbReference>
<dbReference type="PROSITE" id="PS00455">
    <property type="entry name" value="AMP_BINDING"/>
    <property type="match status" value="2"/>
</dbReference>
<dbReference type="SUPFAM" id="SSF47336">
    <property type="entry name" value="ACP-like"/>
    <property type="match status" value="1"/>
</dbReference>
<dbReference type="InterPro" id="IPR020806">
    <property type="entry name" value="PKS_PP-bd"/>
</dbReference>
<evidence type="ECO:0000256" key="1">
    <source>
        <dbReference type="ARBA" id="ARBA00001957"/>
    </source>
</evidence>
<feature type="domain" description="Carrier" evidence="4">
    <location>
        <begin position="940"/>
        <end position="1015"/>
    </location>
</feature>
<evidence type="ECO:0000256" key="3">
    <source>
        <dbReference type="ARBA" id="ARBA00022553"/>
    </source>
</evidence>
<dbReference type="InterPro" id="IPR036736">
    <property type="entry name" value="ACP-like_sf"/>
</dbReference>
<dbReference type="CDD" id="cd19540">
    <property type="entry name" value="LCL_NRPS-like"/>
    <property type="match status" value="1"/>
</dbReference>
<dbReference type="Gene3D" id="3.40.50.12780">
    <property type="entry name" value="N-terminal domain of ligase-like"/>
    <property type="match status" value="2"/>
</dbReference>
<sequence length="1793" mass="193414">MNRGDLEDILPLSPLQQGFFFHALLDEDGTDVYTAQFVLDLDGPLDAAALRAAAATLLRRHSNLRAAFWHEDLSRPVQVIPRAVDLPWEEVDAASDAGADAVVARERARGFAMTEPPLLRFVLVRRGPGRHRLVFTNHHILLDGWSTPVLATELFLLYVQGGHDAGFPRVTPYKSYLAWLAKQDRQAAEDAWRRALDGVEGPSLVAPDAADRPPVPPEAVVAHLDERLTRRLGRAARRHGVTLSTVLQGAWGLVLGRLLGSDDVVFGATVSGRPPELPGVEQMIGLFINTLPIRVRYRPGESLAALMERLQDEQTDLLPHHHLGLTDVQRAAGHQGALFDTMTVLENYPFDPASMDGSLNGVRITGAASHDATHFPLSLVAAPGPELSLRLHYRPDVFGRDTAEALLARVRRFLEAFAEDSTRPAGSVELGGEAERARLVAWNDTAADVRPGTLPELFEERVALMPDEVALVCEGHDPLTYAELNTRADRFANALTARGIGPEDRVALVLPRTPEIVVALLGVLKAGAAYVPIDPEYPADRIAWLLDDCRPALTVRPGDLPLAPGQATGRRPQLLPGNAAYVIHTSGSTGRPKGVTITHEAVLNYFEAHRTAFFDPAIAAHTARGGGPRMRFAHLASFSFDTSWMGLLWMMYGHELHLIDDRTRRDVEAYAAYVDRARIDLVNTTPSHLRALRDAGLLDGDRHRPSQLLLGGEAIGDDLWHELRDLDGTTARNFYGPTEATIDTMNAPVAGGGPAVIGAPQRNTRAYILDSALQPVPPGTPGELYLAGAQLARGYHDRPGLTAERFVADPFAAPGDRMYRTGDRARLRPDGTVEHLGRVDDQVKIRGHRVEPGEVESVLARYPGVARAAVIVRDGRLAGYVVPATADLAGLRRHAAAHLPGYMIPTLTALDGLPLTVNGKLDRAALPVPGDAGGTDASRAPRSPQEEILCGLFAEVLGIARVGPADGFFDLGGDSLTATRLIGRVRSAFGVELPVRALFEAPTAAGLAGRVARASGSARPALVRAADRPATIPLSYAQRRLWFLNRFEGRSAAFNMPIALRLHGALDRDALRAALGDVVTRHEPLRTIFPDASGTARQLVLDPATARPALTVTETDEARLPAGLAAAAGQGFDLSVEPPLRARLFALGGDTHVLLLVLHHIAGDGWSMAPLARDVIAAYAARVEGGVPGWAALPVQYADYTLWQEELFGSEDDPESLVSRQIAYWREALADLPEELALPADRPRPAETAYRGGTVPFELDADLHAALLKLARDSGASLFMVMQAAYAALLTRLGAGTDVPIGAPIAGRTDEALDDLVGMFVNMLVLRTDTAGDPSFRELIARVKETDLAAYAHQDLPFERLVEVLNPARSMARHPLFQVVLSFQNNPGATLEMDGLSGGAEPLPSGTAKYDLSLYLEERHGDGGAPAGIDGGLEYSLDLFDPGTADSIAARFQRLLTALAAEPDAPIGTAEILAPSEREAILRDWAGGRAEALDAGDATIPALFEARAAERPDAPAVTFEGRTLSYGGVNAAANRLARHLAAQGVRPGDLVALRLPRSADLVVAILGVLKAGAAYVPIDPDYPAERIAYVLQDARPAYTLDTLETYEEYPDTDPGVVVHPESAAYVIYTSGSTGLPKGVVVPHRNVVRLLGSTEGWFGFGADDVWTLFHSFAFDFSVWELWGALCYGGRVVVVPYLTSRSPGEFLELLAAEKVTVLNQTPSAFYQLMAADRERPETDLSALRFVVFGGEALELGRLEEWYSRHGDEAPVLVNMYGITETTVHVSYQRLDRAFA</sequence>
<dbReference type="SUPFAM" id="SSF52777">
    <property type="entry name" value="CoA-dependent acyltransferases"/>
    <property type="match status" value="4"/>
</dbReference>
<feature type="non-terminal residue" evidence="5">
    <location>
        <position position="1793"/>
    </location>
</feature>
<dbReference type="PROSITE" id="PS50075">
    <property type="entry name" value="CARRIER"/>
    <property type="match status" value="1"/>
</dbReference>
<dbReference type="PANTHER" id="PTHR45527:SF1">
    <property type="entry name" value="FATTY ACID SYNTHASE"/>
    <property type="match status" value="1"/>
</dbReference>
<dbReference type="InterPro" id="IPR020845">
    <property type="entry name" value="AMP-binding_CS"/>
</dbReference>
<keyword evidence="3" id="KW-0597">Phosphoprotein</keyword>
<name>A0ABW1AJN5_9ACTN</name>
<dbReference type="InterPro" id="IPR023213">
    <property type="entry name" value="CAT-like_dom_sf"/>
</dbReference>
<dbReference type="InterPro" id="IPR006162">
    <property type="entry name" value="Ppantetheine_attach_site"/>
</dbReference>
<proteinExistence type="predicted"/>
<evidence type="ECO:0000259" key="4">
    <source>
        <dbReference type="PROSITE" id="PS50075"/>
    </source>
</evidence>
<evidence type="ECO:0000313" key="5">
    <source>
        <dbReference type="EMBL" id="MFC5754849.1"/>
    </source>
</evidence>
<dbReference type="NCBIfam" id="TIGR01733">
    <property type="entry name" value="AA-adenyl-dom"/>
    <property type="match status" value="1"/>
</dbReference>
<evidence type="ECO:0000313" key="6">
    <source>
        <dbReference type="Proteomes" id="UP001596074"/>
    </source>
</evidence>
<dbReference type="PANTHER" id="PTHR45527">
    <property type="entry name" value="NONRIBOSOMAL PEPTIDE SYNTHETASE"/>
    <property type="match status" value="1"/>
</dbReference>
<dbReference type="InterPro" id="IPR009081">
    <property type="entry name" value="PP-bd_ACP"/>
</dbReference>
<dbReference type="SMART" id="SM00823">
    <property type="entry name" value="PKS_PP"/>
    <property type="match status" value="1"/>
</dbReference>
<dbReference type="Gene3D" id="1.10.1200.10">
    <property type="entry name" value="ACP-like"/>
    <property type="match status" value="1"/>
</dbReference>
<dbReference type="CDD" id="cd19543">
    <property type="entry name" value="DCL_NRPS"/>
    <property type="match status" value="1"/>
</dbReference>
<dbReference type="SUPFAM" id="SSF56801">
    <property type="entry name" value="Acetyl-CoA synthetase-like"/>
    <property type="match status" value="2"/>
</dbReference>
<keyword evidence="6" id="KW-1185">Reference proteome</keyword>
<reference evidence="6" key="1">
    <citation type="journal article" date="2019" name="Int. J. Syst. Evol. Microbiol.">
        <title>The Global Catalogue of Microorganisms (GCM) 10K type strain sequencing project: providing services to taxonomists for standard genome sequencing and annotation.</title>
        <authorList>
            <consortium name="The Broad Institute Genomics Platform"/>
            <consortium name="The Broad Institute Genome Sequencing Center for Infectious Disease"/>
            <person name="Wu L."/>
            <person name="Ma J."/>
        </authorList>
    </citation>
    <scope>NUCLEOTIDE SEQUENCE [LARGE SCALE GENOMIC DNA]</scope>
    <source>
        <strain evidence="6">KCTC 42087</strain>
    </source>
</reference>
<dbReference type="InterPro" id="IPR025110">
    <property type="entry name" value="AMP-bd_C"/>
</dbReference>
<protein>
    <submittedName>
        <fullName evidence="5">Amino acid adenylation domain-containing protein</fullName>
    </submittedName>
</protein>
<dbReference type="Gene3D" id="3.30.559.10">
    <property type="entry name" value="Chloramphenicol acetyltransferase-like domain"/>
    <property type="match status" value="2"/>
</dbReference>
<dbReference type="InterPro" id="IPR010071">
    <property type="entry name" value="AA_adenyl_dom"/>
</dbReference>
<comment type="caution">
    <text evidence="5">The sequence shown here is derived from an EMBL/GenBank/DDBJ whole genome shotgun (WGS) entry which is preliminary data.</text>
</comment>
<dbReference type="InterPro" id="IPR001242">
    <property type="entry name" value="Condensation_dom"/>
</dbReference>
<dbReference type="Proteomes" id="UP001596074">
    <property type="component" value="Unassembled WGS sequence"/>
</dbReference>
<dbReference type="InterPro" id="IPR045851">
    <property type="entry name" value="AMP-bd_C_sf"/>
</dbReference>
<organism evidence="5 6">
    <name type="scientific">Actinomadura rugatobispora</name>
    <dbReference type="NCBI Taxonomy" id="1994"/>
    <lineage>
        <taxon>Bacteria</taxon>
        <taxon>Bacillati</taxon>
        <taxon>Actinomycetota</taxon>
        <taxon>Actinomycetes</taxon>
        <taxon>Streptosporangiales</taxon>
        <taxon>Thermomonosporaceae</taxon>
        <taxon>Actinomadura</taxon>
    </lineage>
</organism>
<keyword evidence="2" id="KW-0596">Phosphopantetheine</keyword>
<dbReference type="Gene3D" id="3.30.559.30">
    <property type="entry name" value="Nonribosomal peptide synthetase, condensation domain"/>
    <property type="match status" value="2"/>
</dbReference>
<accession>A0ABW1AJN5</accession>
<gene>
    <name evidence="5" type="ORF">ACFPZN_55335</name>
</gene>
<dbReference type="InterPro" id="IPR000873">
    <property type="entry name" value="AMP-dep_synth/lig_dom"/>
</dbReference>